<dbReference type="EMBL" id="BRYB01002615">
    <property type="protein sequence ID" value="GMI22676.1"/>
    <property type="molecule type" value="Genomic_DNA"/>
</dbReference>
<evidence type="ECO:0000313" key="2">
    <source>
        <dbReference type="Proteomes" id="UP001165060"/>
    </source>
</evidence>
<comment type="caution">
    <text evidence="1">The sequence shown here is derived from an EMBL/GenBank/DDBJ whole genome shotgun (WGS) entry which is preliminary data.</text>
</comment>
<proteinExistence type="predicted"/>
<name>A0ABQ6MAI4_9STRA</name>
<dbReference type="Proteomes" id="UP001165060">
    <property type="component" value="Unassembled WGS sequence"/>
</dbReference>
<reference evidence="1 2" key="1">
    <citation type="journal article" date="2023" name="Commun. Biol.">
        <title>Genome analysis of Parmales, the sister group of diatoms, reveals the evolutionary specialization of diatoms from phago-mixotrophs to photoautotrophs.</title>
        <authorList>
            <person name="Ban H."/>
            <person name="Sato S."/>
            <person name="Yoshikawa S."/>
            <person name="Yamada K."/>
            <person name="Nakamura Y."/>
            <person name="Ichinomiya M."/>
            <person name="Sato N."/>
            <person name="Blanc-Mathieu R."/>
            <person name="Endo H."/>
            <person name="Kuwata A."/>
            <person name="Ogata H."/>
        </authorList>
    </citation>
    <scope>NUCLEOTIDE SEQUENCE [LARGE SCALE GENOMIC DNA]</scope>
</reference>
<gene>
    <name evidence="1" type="ORF">TeGR_g13537</name>
</gene>
<organism evidence="1 2">
    <name type="scientific">Tetraparma gracilis</name>
    <dbReference type="NCBI Taxonomy" id="2962635"/>
    <lineage>
        <taxon>Eukaryota</taxon>
        <taxon>Sar</taxon>
        <taxon>Stramenopiles</taxon>
        <taxon>Ochrophyta</taxon>
        <taxon>Bolidophyceae</taxon>
        <taxon>Parmales</taxon>
        <taxon>Triparmaceae</taxon>
        <taxon>Tetraparma</taxon>
    </lineage>
</organism>
<sequence length="93" mass="10144">MVLAIPAEALRTFVTPQLVPPPCAAKSLPPGQKNIINKKVDLQCELKKARQVAASGEEDRDNIMDKLLEKVQIGLAELEKVQIGEDGVARMPK</sequence>
<protein>
    <submittedName>
        <fullName evidence="1">Uncharacterized protein</fullName>
    </submittedName>
</protein>
<accession>A0ABQ6MAI4</accession>
<keyword evidence="2" id="KW-1185">Reference proteome</keyword>
<evidence type="ECO:0000313" key="1">
    <source>
        <dbReference type="EMBL" id="GMI22676.1"/>
    </source>
</evidence>